<keyword evidence="2" id="KW-1133">Transmembrane helix</keyword>
<sequence>ERFHRGIACTVALLGVLWPLAVALGDRTVTERAVLAGTAALLAAGSLPLWSHLRRTTVDFPTDIRAEPLNAAVAAGAVTAIRGTRHRTGYRSDRLPGRPSPLHASGRTAADNRPGPLGASAEPPTDGHSREPDGRRPQ</sequence>
<reference evidence="4" key="1">
    <citation type="journal article" date="2019" name="Int. J. Syst. Evol. Microbiol.">
        <title>The Global Catalogue of Microorganisms (GCM) 10K type strain sequencing project: providing services to taxonomists for standard genome sequencing and annotation.</title>
        <authorList>
            <consortium name="The Broad Institute Genomics Platform"/>
            <consortium name="The Broad Institute Genome Sequencing Center for Infectious Disease"/>
            <person name="Wu L."/>
            <person name="Ma J."/>
        </authorList>
    </citation>
    <scope>NUCLEOTIDE SEQUENCE [LARGE SCALE GENOMIC DNA]</scope>
    <source>
        <strain evidence="4">TBRC 4489</strain>
    </source>
</reference>
<keyword evidence="4" id="KW-1185">Reference proteome</keyword>
<dbReference type="RefSeq" id="WP_377294378.1">
    <property type="nucleotide sequence ID" value="NZ_JBHSBM010000068.1"/>
</dbReference>
<evidence type="ECO:0000256" key="2">
    <source>
        <dbReference type="SAM" id="Phobius"/>
    </source>
</evidence>
<dbReference type="Proteomes" id="UP001595850">
    <property type="component" value="Unassembled WGS sequence"/>
</dbReference>
<comment type="caution">
    <text evidence="3">The sequence shown here is derived from an EMBL/GenBank/DDBJ whole genome shotgun (WGS) entry which is preliminary data.</text>
</comment>
<organism evidence="3 4">
    <name type="scientific">Planomonospora corallina</name>
    <dbReference type="NCBI Taxonomy" id="1806052"/>
    <lineage>
        <taxon>Bacteria</taxon>
        <taxon>Bacillati</taxon>
        <taxon>Actinomycetota</taxon>
        <taxon>Actinomycetes</taxon>
        <taxon>Streptosporangiales</taxon>
        <taxon>Streptosporangiaceae</taxon>
        <taxon>Planomonospora</taxon>
    </lineage>
</organism>
<feature type="compositionally biased region" description="Basic and acidic residues" evidence="1">
    <location>
        <begin position="125"/>
        <end position="138"/>
    </location>
</feature>
<evidence type="ECO:0000313" key="4">
    <source>
        <dbReference type="Proteomes" id="UP001595850"/>
    </source>
</evidence>
<proteinExistence type="predicted"/>
<evidence type="ECO:0000313" key="3">
    <source>
        <dbReference type="EMBL" id="MFC4062872.1"/>
    </source>
</evidence>
<keyword evidence="2" id="KW-0472">Membrane</keyword>
<feature type="region of interest" description="Disordered" evidence="1">
    <location>
        <begin position="83"/>
        <end position="138"/>
    </location>
</feature>
<feature type="non-terminal residue" evidence="3">
    <location>
        <position position="1"/>
    </location>
</feature>
<feature type="transmembrane region" description="Helical" evidence="2">
    <location>
        <begin position="33"/>
        <end position="50"/>
    </location>
</feature>
<protein>
    <submittedName>
        <fullName evidence="3">Uncharacterized protein</fullName>
    </submittedName>
</protein>
<accession>A0ABV8IFJ4</accession>
<keyword evidence="2" id="KW-0812">Transmembrane</keyword>
<evidence type="ECO:0000256" key="1">
    <source>
        <dbReference type="SAM" id="MobiDB-lite"/>
    </source>
</evidence>
<dbReference type="EMBL" id="JBHSBM010000068">
    <property type="protein sequence ID" value="MFC4062872.1"/>
    <property type="molecule type" value="Genomic_DNA"/>
</dbReference>
<gene>
    <name evidence="3" type="ORF">ACFOWE_31660</name>
</gene>
<name>A0ABV8IFJ4_9ACTN</name>